<evidence type="ECO:0000256" key="6">
    <source>
        <dbReference type="ARBA" id="ARBA00022777"/>
    </source>
</evidence>
<dbReference type="InterPro" id="IPR003661">
    <property type="entry name" value="HisK_dim/P_dom"/>
</dbReference>
<dbReference type="InterPro" id="IPR004358">
    <property type="entry name" value="Sig_transdc_His_kin-like_C"/>
</dbReference>
<protein>
    <recommendedName>
        <fullName evidence="10">Sensory/regulatory protein RpfC</fullName>
        <ecNumber evidence="2">2.7.13.3</ecNumber>
    </recommendedName>
</protein>
<feature type="modified residue" description="4-aspartylphosphate" evidence="11">
    <location>
        <position position="480"/>
    </location>
</feature>
<dbReference type="SUPFAM" id="SSF55874">
    <property type="entry name" value="ATPase domain of HSP90 chaperone/DNA topoisomerase II/histidine kinase"/>
    <property type="match status" value="1"/>
</dbReference>
<keyword evidence="4" id="KW-0808">Transferase</keyword>
<evidence type="ECO:0000256" key="7">
    <source>
        <dbReference type="ARBA" id="ARBA00022840"/>
    </source>
</evidence>
<evidence type="ECO:0000256" key="11">
    <source>
        <dbReference type="PROSITE-ProRule" id="PRU00169"/>
    </source>
</evidence>
<keyword evidence="8" id="KW-0902">Two-component regulatory system</keyword>
<dbReference type="Pfam" id="PF00072">
    <property type="entry name" value="Response_reg"/>
    <property type="match status" value="1"/>
</dbReference>
<dbReference type="SUPFAM" id="SSF47384">
    <property type="entry name" value="Homodimeric domain of signal transducing histidine kinase"/>
    <property type="match status" value="1"/>
</dbReference>
<dbReference type="InterPro" id="IPR005467">
    <property type="entry name" value="His_kinase_dom"/>
</dbReference>
<feature type="domain" description="Histidine kinase" evidence="13">
    <location>
        <begin position="184"/>
        <end position="405"/>
    </location>
</feature>
<keyword evidence="3 11" id="KW-0597">Phosphoprotein</keyword>
<keyword evidence="6 15" id="KW-0418">Kinase</keyword>
<evidence type="ECO:0000313" key="15">
    <source>
        <dbReference type="EMBL" id="SHI99728.1"/>
    </source>
</evidence>
<dbReference type="Gene3D" id="1.10.287.130">
    <property type="match status" value="1"/>
</dbReference>
<evidence type="ECO:0000256" key="1">
    <source>
        <dbReference type="ARBA" id="ARBA00000085"/>
    </source>
</evidence>
<dbReference type="SMART" id="SM00387">
    <property type="entry name" value="HATPase_c"/>
    <property type="match status" value="1"/>
</dbReference>
<evidence type="ECO:0000256" key="10">
    <source>
        <dbReference type="ARBA" id="ARBA00068150"/>
    </source>
</evidence>
<dbReference type="PRINTS" id="PR00344">
    <property type="entry name" value="BCTRLSENSOR"/>
</dbReference>
<comment type="catalytic activity">
    <reaction evidence="1">
        <text>ATP + protein L-histidine = ADP + protein N-phospho-L-histidine.</text>
        <dbReference type="EC" id="2.7.13.3"/>
    </reaction>
</comment>
<keyword evidence="5" id="KW-0547">Nucleotide-binding</keyword>
<dbReference type="PROSITE" id="PS50110">
    <property type="entry name" value="RESPONSE_REGULATORY"/>
    <property type="match status" value="1"/>
</dbReference>
<comment type="caution">
    <text evidence="15">The sequence shown here is derived from an EMBL/GenBank/DDBJ whole genome shotgun (WGS) entry which is preliminary data.</text>
</comment>
<dbReference type="FunFam" id="3.30.565.10:FF:000010">
    <property type="entry name" value="Sensor histidine kinase RcsC"/>
    <property type="match status" value="1"/>
</dbReference>
<evidence type="ECO:0000256" key="4">
    <source>
        <dbReference type="ARBA" id="ARBA00022679"/>
    </source>
</evidence>
<evidence type="ECO:0000256" key="5">
    <source>
        <dbReference type="ARBA" id="ARBA00022741"/>
    </source>
</evidence>
<keyword evidence="12" id="KW-0175">Coiled coil</keyword>
<dbReference type="PANTHER" id="PTHR45339:SF1">
    <property type="entry name" value="HYBRID SIGNAL TRANSDUCTION HISTIDINE KINASE J"/>
    <property type="match status" value="1"/>
</dbReference>
<dbReference type="PANTHER" id="PTHR45339">
    <property type="entry name" value="HYBRID SIGNAL TRANSDUCTION HISTIDINE KINASE J"/>
    <property type="match status" value="1"/>
</dbReference>
<dbReference type="CDD" id="cd16922">
    <property type="entry name" value="HATPase_EvgS-ArcB-TorS-like"/>
    <property type="match status" value="1"/>
</dbReference>
<dbReference type="EC" id="2.7.13.3" evidence="2"/>
<organism evidence="15 16">
    <name type="scientific">Halodesulfovibrio aestuarii</name>
    <dbReference type="NCBI Taxonomy" id="126333"/>
    <lineage>
        <taxon>Bacteria</taxon>
        <taxon>Pseudomonadati</taxon>
        <taxon>Thermodesulfobacteriota</taxon>
        <taxon>Desulfovibrionia</taxon>
        <taxon>Desulfovibrionales</taxon>
        <taxon>Desulfovibrionaceae</taxon>
        <taxon>Halodesulfovibrio</taxon>
    </lineage>
</organism>
<dbReference type="InterPro" id="IPR036890">
    <property type="entry name" value="HATPase_C_sf"/>
</dbReference>
<dbReference type="AlphaFoldDB" id="A0A8G2C8X2"/>
<evidence type="ECO:0000259" key="14">
    <source>
        <dbReference type="PROSITE" id="PS50110"/>
    </source>
</evidence>
<dbReference type="Pfam" id="PF02518">
    <property type="entry name" value="HATPase_c"/>
    <property type="match status" value="1"/>
</dbReference>
<evidence type="ECO:0000256" key="12">
    <source>
        <dbReference type="SAM" id="Coils"/>
    </source>
</evidence>
<dbReference type="InterPro" id="IPR003594">
    <property type="entry name" value="HATPase_dom"/>
</dbReference>
<dbReference type="InterPro" id="IPR001789">
    <property type="entry name" value="Sig_transdc_resp-reg_receiver"/>
</dbReference>
<evidence type="ECO:0000256" key="2">
    <source>
        <dbReference type="ARBA" id="ARBA00012438"/>
    </source>
</evidence>
<reference evidence="15 16" key="1">
    <citation type="submission" date="2016-11" db="EMBL/GenBank/DDBJ databases">
        <authorList>
            <person name="Varghese N."/>
            <person name="Submissions S."/>
        </authorList>
    </citation>
    <scope>NUCLEOTIDE SEQUENCE [LARGE SCALE GENOMIC DNA]</scope>
    <source>
        <strain evidence="15 16">DSM 17919</strain>
    </source>
</reference>
<dbReference type="GO" id="GO:0000155">
    <property type="term" value="F:phosphorelay sensor kinase activity"/>
    <property type="evidence" value="ECO:0007669"/>
    <property type="project" value="InterPro"/>
</dbReference>
<evidence type="ECO:0000259" key="13">
    <source>
        <dbReference type="PROSITE" id="PS50109"/>
    </source>
</evidence>
<evidence type="ECO:0000256" key="8">
    <source>
        <dbReference type="ARBA" id="ARBA00023012"/>
    </source>
</evidence>
<dbReference type="SUPFAM" id="SSF52172">
    <property type="entry name" value="CheY-like"/>
    <property type="match status" value="1"/>
</dbReference>
<accession>A0A8G2C8X2</accession>
<dbReference type="InterPro" id="IPR036097">
    <property type="entry name" value="HisK_dim/P_sf"/>
</dbReference>
<dbReference type="SMART" id="SM00448">
    <property type="entry name" value="REC"/>
    <property type="match status" value="1"/>
</dbReference>
<dbReference type="GO" id="GO:0005524">
    <property type="term" value="F:ATP binding"/>
    <property type="evidence" value="ECO:0007669"/>
    <property type="project" value="UniProtKB-KW"/>
</dbReference>
<dbReference type="InterPro" id="IPR011006">
    <property type="entry name" value="CheY-like_superfamily"/>
</dbReference>
<proteinExistence type="predicted"/>
<name>A0A8G2C8X2_9BACT</name>
<dbReference type="RefSeq" id="WP_020000724.1">
    <property type="nucleotide sequence ID" value="NZ_CP192219.1"/>
</dbReference>
<dbReference type="SMART" id="SM00388">
    <property type="entry name" value="HisKA"/>
    <property type="match status" value="1"/>
</dbReference>
<dbReference type="Pfam" id="PF00512">
    <property type="entry name" value="HisKA"/>
    <property type="match status" value="1"/>
</dbReference>
<gene>
    <name evidence="15" type="ORF">SAMN05660830_01308</name>
</gene>
<evidence type="ECO:0000256" key="9">
    <source>
        <dbReference type="ARBA" id="ARBA00064003"/>
    </source>
</evidence>
<evidence type="ECO:0000313" key="16">
    <source>
        <dbReference type="Proteomes" id="UP000184001"/>
    </source>
</evidence>
<dbReference type="Gene3D" id="3.40.50.2300">
    <property type="match status" value="1"/>
</dbReference>
<dbReference type="Gene3D" id="3.30.565.10">
    <property type="entry name" value="Histidine kinase-like ATPase, C-terminal domain"/>
    <property type="match status" value="1"/>
</dbReference>
<evidence type="ECO:0000256" key="3">
    <source>
        <dbReference type="ARBA" id="ARBA00022553"/>
    </source>
</evidence>
<feature type="domain" description="Response regulatory" evidence="14">
    <location>
        <begin position="431"/>
        <end position="550"/>
    </location>
</feature>
<dbReference type="Proteomes" id="UP000184001">
    <property type="component" value="Unassembled WGS sequence"/>
</dbReference>
<dbReference type="FunFam" id="1.10.287.130:FF:000002">
    <property type="entry name" value="Two-component osmosensing histidine kinase"/>
    <property type="match status" value="1"/>
</dbReference>
<keyword evidence="7" id="KW-0067">ATP-binding</keyword>
<comment type="subunit">
    <text evidence="9">At low DSF concentrations, interacts with RpfF.</text>
</comment>
<dbReference type="PROSITE" id="PS50109">
    <property type="entry name" value="HIS_KIN"/>
    <property type="match status" value="1"/>
</dbReference>
<dbReference type="CDD" id="cd17546">
    <property type="entry name" value="REC_hyHK_CKI1_RcsC-like"/>
    <property type="match status" value="1"/>
</dbReference>
<dbReference type="EMBL" id="FQZR01000003">
    <property type="protein sequence ID" value="SHI99728.1"/>
    <property type="molecule type" value="Genomic_DNA"/>
</dbReference>
<feature type="coiled-coil region" evidence="12">
    <location>
        <begin position="34"/>
        <end position="61"/>
    </location>
</feature>
<sequence>MDKDIDNCMLLSPITGKDRCMFDPVDLTTAIEKIVELEAYSASLEQEAAAAKREASLLRDILRAVPVGVTAYTDDGSIAYSTAASGDPVWGEMKTESCLHNGRRIHSLQTALAEGESQIITERHPTTGVHRSIQYIPLSSEQGAPLLLECTSEIPREVEMTHELRAAKDSAEAADKAKSEFLTTMSHEIRTPMNGLLGMLDLALDTELDAEQREYLEAVENSAESLLVLINQILDFSKIEAGVMEVDRQAFRLRKRLSALRTMFFHRAEERCLNLVFTVPDDVPDVIVGDFSRIRQVIVNLLDNALKFTDAGTVHLAVELVELKHEWAQLRFSIKDSGIGILKEHQEAIFERFVQSDSSVSRQYQGTGLGLAICRKLVELMGGKLEVTSAPGEGAEFFFTLPFQLGKLNERGEVATRENALAKPELGSSKKVLVVDDNAVNLKYMDIFLKKQGFEVDLATNGIEALEAVKKEAYDVVLMDIAMPQMDGLEATRRIRESTSFCVRSDVPVVAMTAHALKGDREAFLAAGMNEYVGKPINPDNLLRILFGLLQCSDSVTY</sequence>
<dbReference type="CDD" id="cd00082">
    <property type="entry name" value="HisKA"/>
    <property type="match status" value="1"/>
</dbReference>